<dbReference type="Proteomes" id="UP001214603">
    <property type="component" value="Chromosome 9"/>
</dbReference>
<reference evidence="8" key="1">
    <citation type="submission" date="2023-03" db="EMBL/GenBank/DDBJ databases">
        <title>Mating type loci evolution in Malassezia.</title>
        <authorList>
            <person name="Coelho M.A."/>
        </authorList>
    </citation>
    <scope>NUCLEOTIDE SEQUENCE</scope>
    <source>
        <strain evidence="8">CBS 7876</strain>
    </source>
</reference>
<dbReference type="InterPro" id="IPR019775">
    <property type="entry name" value="WD40_repeat_CS"/>
</dbReference>
<feature type="repeat" description="WD" evidence="5">
    <location>
        <begin position="700"/>
        <end position="741"/>
    </location>
</feature>
<gene>
    <name evidence="8" type="primary">utp13</name>
    <name evidence="8" type="ORF">MOBT1_003253</name>
</gene>
<dbReference type="SUPFAM" id="SSF50978">
    <property type="entry name" value="WD40 repeat-like"/>
    <property type="match status" value="1"/>
</dbReference>
<feature type="repeat" description="WD" evidence="5">
    <location>
        <begin position="592"/>
        <end position="629"/>
    </location>
</feature>
<name>A0AAF0E6N0_9BASI</name>
<feature type="domain" description="U3 small nucleolar RNA-associated protein 13 C-terminal" evidence="7">
    <location>
        <begin position="840"/>
        <end position="1007"/>
    </location>
</feature>
<dbReference type="PANTHER" id="PTHR19854:SF15">
    <property type="entry name" value="TRANSDUCIN BETA-LIKE PROTEIN 3"/>
    <property type="match status" value="1"/>
</dbReference>
<proteinExistence type="predicted"/>
<protein>
    <submittedName>
        <fullName evidence="8">U3 small nucleolar RNA-associated protein 13</fullName>
    </submittedName>
</protein>
<dbReference type="PANTHER" id="PTHR19854">
    <property type="entry name" value="TRANSDUCIN BETA-LIKE 3"/>
    <property type="match status" value="1"/>
</dbReference>
<dbReference type="Pfam" id="PF08625">
    <property type="entry name" value="Utp13"/>
    <property type="match status" value="1"/>
</dbReference>
<feature type="region of interest" description="Disordered" evidence="6">
    <location>
        <begin position="1025"/>
        <end position="1061"/>
    </location>
</feature>
<dbReference type="InterPro" id="IPR013934">
    <property type="entry name" value="Utp13_C"/>
</dbReference>
<dbReference type="AlphaFoldDB" id="A0AAF0E6N0"/>
<dbReference type="Gene3D" id="2.130.10.10">
    <property type="entry name" value="YVTN repeat-like/Quinoprotein amine dehydrogenase"/>
    <property type="match status" value="4"/>
</dbReference>
<feature type="repeat" description="WD" evidence="5">
    <location>
        <begin position="547"/>
        <end position="578"/>
    </location>
</feature>
<keyword evidence="2 5" id="KW-0853">WD repeat</keyword>
<dbReference type="SUPFAM" id="SSF50998">
    <property type="entry name" value="Quinoprotein alcohol dehydrogenase-like"/>
    <property type="match status" value="1"/>
</dbReference>
<evidence type="ECO:0000259" key="7">
    <source>
        <dbReference type="Pfam" id="PF08625"/>
    </source>
</evidence>
<dbReference type="PROSITE" id="PS50294">
    <property type="entry name" value="WD_REPEATS_REGION"/>
    <property type="match status" value="5"/>
</dbReference>
<dbReference type="Pfam" id="PF00400">
    <property type="entry name" value="WD40"/>
    <property type="match status" value="8"/>
</dbReference>
<dbReference type="InterPro" id="IPR011047">
    <property type="entry name" value="Quinoprotein_ADH-like_sf"/>
</dbReference>
<evidence type="ECO:0000256" key="1">
    <source>
        <dbReference type="ARBA" id="ARBA00004604"/>
    </source>
</evidence>
<feature type="repeat" description="WD" evidence="5">
    <location>
        <begin position="742"/>
        <end position="783"/>
    </location>
</feature>
<dbReference type="InterPro" id="IPR001680">
    <property type="entry name" value="WD40_rpt"/>
</dbReference>
<dbReference type="EMBL" id="CP119942">
    <property type="protein sequence ID" value="WFD04542.1"/>
    <property type="molecule type" value="Genomic_DNA"/>
</dbReference>
<dbReference type="PROSITE" id="PS50082">
    <property type="entry name" value="WD_REPEATS_2"/>
    <property type="match status" value="7"/>
</dbReference>
<dbReference type="CDD" id="cd00200">
    <property type="entry name" value="WD40"/>
    <property type="match status" value="1"/>
</dbReference>
<dbReference type="GO" id="GO:0000472">
    <property type="term" value="P:endonucleolytic cleavage to generate mature 5'-end of SSU-rRNA from (SSU-rRNA, 5.8S rRNA, LSU-rRNA)"/>
    <property type="evidence" value="ECO:0007669"/>
    <property type="project" value="TreeGrafter"/>
</dbReference>
<sequence length="1061" mass="112042">MALRSRIAASPVLRAGTRSLHSSRVVFGEEAPTSAAQTATYPREGFNSSLWTYGLLAAVGGVALYRLAGTKKGAEETSALTNLIDSLSTPAEETAANNQRHLDWAMKKAESQLLIQDAQKPSAHRMLNLNAFEQFPRRNLPVGSGVDVSDMKLNPEPQTHGTMAAGDLPALCTSFTKGDTFQPFYTGGAVAVTQDGAWCATSFGTEVLVVEAATTRVVHRLPGDGAEISSVVLTPNDAHLVTVSRALMIHVYALPDMALVRTIGRAHDAPVALMAVDPTSSLLALGGTDGCVKVYDLARGYVTHVFPGHGGVISALCWQVQTVKNRRAVHLYTGCVDGKVRMWDLQGGAKAAAKPVAVLSAHAGVVRAIAVAPDGQTLVSGARDQTLVFYAWQDARWARQEIRVVGERIEAAGFVARDVLYTAGAHGMVRLWRVSEDAPLAAQAAALEDAADAEDELSGLTDAHYARAANVVVAATAAQDLAFVRVDAAAPALALVRQLVGYNDEIVDVAVLQRGEEGAGAHLAVASNNRLVRIYRLDADDHDAVLLPGHGDMVLSVDASADGRWLASASRDRTARIWAPHGAREWRAAAVCEGHAESVGCVAFARGAGVPPFMVTASQDRTVKVWDLSGLGGEAVRPASLVTRKIHDKDINAVDVAPNNALLLSASQDRTAKVFRLEYTPPSKGNGHRAAAALRPLATCRGHKRGVWSCQFSPAEQAFATGSGDQTVRLWSLKDFSCVRVFEGHTGSVLRVRFLPGGQQLASSASDGLVKVWNVKDEACATTIDAADDKIWTLAVRRAPGRALQLISGAADSTIACWDDATAAVHEAQAAAAQAAVEREQAFANLVLLKDYKNAIALALQLDQPRRLLALFAQVAAARPDGDAVRSIDQLFARALGTPVPDASVTGLAAVDEIVAALPQPQLVQLLGYIRDWNTSARTAPTAQLLLHAVVRLHRPATLLGAYAKSDKPGSLSAVLDALVPYTERHYARADRMLVESAMLEYTLHAMDAVLGGDLGAGLDAGPGVGLEAAPREDLGGGAGDASRDAPRDDPGEGAEAMHSD</sequence>
<keyword evidence="3" id="KW-0677">Repeat</keyword>
<comment type="subcellular location">
    <subcellularLocation>
        <location evidence="1">Nucleus</location>
        <location evidence="1">Nucleolus</location>
    </subcellularLocation>
</comment>
<feature type="compositionally biased region" description="Basic and acidic residues" evidence="6">
    <location>
        <begin position="1042"/>
        <end position="1061"/>
    </location>
</feature>
<evidence type="ECO:0000256" key="6">
    <source>
        <dbReference type="SAM" id="MobiDB-lite"/>
    </source>
</evidence>
<evidence type="ECO:0000313" key="8">
    <source>
        <dbReference type="EMBL" id="WFD04542.1"/>
    </source>
</evidence>
<dbReference type="GO" id="GO:0032040">
    <property type="term" value="C:small-subunit processome"/>
    <property type="evidence" value="ECO:0007669"/>
    <property type="project" value="InterPro"/>
</dbReference>
<feature type="repeat" description="WD" evidence="5">
    <location>
        <begin position="264"/>
        <end position="305"/>
    </location>
</feature>
<dbReference type="GO" id="GO:0034511">
    <property type="term" value="F:U3 snoRNA binding"/>
    <property type="evidence" value="ECO:0007669"/>
    <property type="project" value="TreeGrafter"/>
</dbReference>
<dbReference type="SMART" id="SM00320">
    <property type="entry name" value="WD40"/>
    <property type="match status" value="12"/>
</dbReference>
<evidence type="ECO:0000256" key="3">
    <source>
        <dbReference type="ARBA" id="ARBA00022737"/>
    </source>
</evidence>
<accession>A0AAF0E6N0</accession>
<dbReference type="PROSITE" id="PS00678">
    <property type="entry name" value="WD_REPEATS_1"/>
    <property type="match status" value="3"/>
</dbReference>
<keyword evidence="9" id="KW-1185">Reference proteome</keyword>
<feature type="repeat" description="WD" evidence="5">
    <location>
        <begin position="359"/>
        <end position="390"/>
    </location>
</feature>
<evidence type="ECO:0000256" key="5">
    <source>
        <dbReference type="PROSITE-ProRule" id="PRU00221"/>
    </source>
</evidence>
<evidence type="ECO:0000256" key="2">
    <source>
        <dbReference type="ARBA" id="ARBA00022574"/>
    </source>
</evidence>
<dbReference type="InterPro" id="IPR020472">
    <property type="entry name" value="WD40_PAC1"/>
</dbReference>
<evidence type="ECO:0000313" key="9">
    <source>
        <dbReference type="Proteomes" id="UP001214603"/>
    </source>
</evidence>
<feature type="repeat" description="WD" evidence="5">
    <location>
        <begin position="644"/>
        <end position="678"/>
    </location>
</feature>
<keyword evidence="4" id="KW-0539">Nucleus</keyword>
<organism evidence="8 9">
    <name type="scientific">Malassezia obtusa</name>
    <dbReference type="NCBI Taxonomy" id="76774"/>
    <lineage>
        <taxon>Eukaryota</taxon>
        <taxon>Fungi</taxon>
        <taxon>Dikarya</taxon>
        <taxon>Basidiomycota</taxon>
        <taxon>Ustilaginomycotina</taxon>
        <taxon>Malasseziomycetes</taxon>
        <taxon>Malasseziales</taxon>
        <taxon>Malasseziaceae</taxon>
        <taxon>Malassezia</taxon>
    </lineage>
</organism>
<evidence type="ECO:0000256" key="4">
    <source>
        <dbReference type="ARBA" id="ARBA00023242"/>
    </source>
</evidence>
<dbReference type="InterPro" id="IPR036322">
    <property type="entry name" value="WD40_repeat_dom_sf"/>
</dbReference>
<dbReference type="GO" id="GO:0030686">
    <property type="term" value="C:90S preribosome"/>
    <property type="evidence" value="ECO:0007669"/>
    <property type="project" value="TreeGrafter"/>
</dbReference>
<dbReference type="InterPro" id="IPR015943">
    <property type="entry name" value="WD40/YVTN_repeat-like_dom_sf"/>
</dbReference>
<dbReference type="PRINTS" id="PR00320">
    <property type="entry name" value="GPROTEINBRPT"/>
</dbReference>
<dbReference type="GO" id="GO:0000480">
    <property type="term" value="P:endonucleolytic cleavage in 5'-ETS of tricistronic rRNA transcript (SSU-rRNA, 5.8S rRNA, LSU-rRNA)"/>
    <property type="evidence" value="ECO:0007669"/>
    <property type="project" value="TreeGrafter"/>
</dbReference>